<name>A0A1G2LU10_9BACT</name>
<reference evidence="2 3" key="1">
    <citation type="journal article" date="2016" name="Nat. Commun.">
        <title>Thousands of microbial genomes shed light on interconnected biogeochemical processes in an aquifer system.</title>
        <authorList>
            <person name="Anantharaman K."/>
            <person name="Brown C.T."/>
            <person name="Hug L.A."/>
            <person name="Sharon I."/>
            <person name="Castelle C.J."/>
            <person name="Probst A.J."/>
            <person name="Thomas B.C."/>
            <person name="Singh A."/>
            <person name="Wilkins M.J."/>
            <person name="Karaoz U."/>
            <person name="Brodie E.L."/>
            <person name="Williams K.H."/>
            <person name="Hubbard S.S."/>
            <person name="Banfield J.F."/>
        </authorList>
    </citation>
    <scope>NUCLEOTIDE SEQUENCE [LARGE SCALE GENOMIC DNA]</scope>
</reference>
<dbReference type="Proteomes" id="UP000178116">
    <property type="component" value="Unassembled WGS sequence"/>
</dbReference>
<protein>
    <submittedName>
        <fullName evidence="2">Uncharacterized protein</fullName>
    </submittedName>
</protein>
<feature type="transmembrane region" description="Helical" evidence="1">
    <location>
        <begin position="6"/>
        <end position="27"/>
    </location>
</feature>
<accession>A0A1G2LU10</accession>
<dbReference type="AlphaFoldDB" id="A0A1G2LU10"/>
<proteinExistence type="predicted"/>
<organism evidence="2 3">
    <name type="scientific">Candidatus Tagabacteria bacterium RIFCSPLOWO2_01_FULL_42_9</name>
    <dbReference type="NCBI Taxonomy" id="1802296"/>
    <lineage>
        <taxon>Bacteria</taxon>
        <taxon>Candidatus Tagaibacteriota</taxon>
    </lineage>
</organism>
<sequence length="100" mass="11555">MNNQGIIKLIILLIIAVIVLGFFGISLKAVFSKETVQENLIVVWEAARYVWTNYLAAPARYLWNIFYNLLWRSFIENAERIRGGKPPLLLEGQPELEFSE</sequence>
<evidence type="ECO:0000313" key="3">
    <source>
        <dbReference type="Proteomes" id="UP000178116"/>
    </source>
</evidence>
<keyword evidence="1" id="KW-1133">Transmembrane helix</keyword>
<gene>
    <name evidence="2" type="ORF">A3A10_00415</name>
</gene>
<keyword evidence="1" id="KW-0472">Membrane</keyword>
<evidence type="ECO:0000256" key="1">
    <source>
        <dbReference type="SAM" id="Phobius"/>
    </source>
</evidence>
<dbReference type="EMBL" id="MHRA01000028">
    <property type="protein sequence ID" value="OHA15120.1"/>
    <property type="molecule type" value="Genomic_DNA"/>
</dbReference>
<keyword evidence="1" id="KW-0812">Transmembrane</keyword>
<comment type="caution">
    <text evidence="2">The sequence shown here is derived from an EMBL/GenBank/DDBJ whole genome shotgun (WGS) entry which is preliminary data.</text>
</comment>
<evidence type="ECO:0000313" key="2">
    <source>
        <dbReference type="EMBL" id="OHA15120.1"/>
    </source>
</evidence>